<keyword evidence="5 7" id="KW-0175">Coiled coil</keyword>
<keyword evidence="2" id="KW-0963">Cytoplasm</keyword>
<dbReference type="PANTHER" id="PTHR18916:SF6">
    <property type="entry name" value="DYNACTIN SUBUNIT 1"/>
    <property type="match status" value="1"/>
</dbReference>
<feature type="domain" description="CAP-Gly" evidence="8">
    <location>
        <begin position="158"/>
        <end position="200"/>
    </location>
</feature>
<evidence type="ECO:0000256" key="2">
    <source>
        <dbReference type="ARBA" id="ARBA00022490"/>
    </source>
</evidence>
<dbReference type="PROSITE" id="PS50245">
    <property type="entry name" value="CAP_GLY_2"/>
    <property type="match status" value="1"/>
</dbReference>
<dbReference type="InterPro" id="IPR036859">
    <property type="entry name" value="CAP-Gly_dom_sf"/>
</dbReference>
<sequence length="372" mass="39687">MRPFAAPPPYGGLLLVAAAAVGSAPVSGAVARLRSGPAGSDGSDLRLSQEIRAFGRRYPVTRFDWDRWEQAAQVVDLDGAIRKLPVFLDRFDWIASEKSIVHQKGYRTSDNLSMLDPVEMHAQSKGPGEAAASMALQVGDVVLVGRAAKERGVVKYIGTTSFKEGDWVGIELENPVGKNDGSVGAERYFDCEANHGMFVRQGSVVKESPEVTVGEALASQQAGHRRSSCSSGEIRCAVRDFDGRPLSYDDLAEALEEARGEAAGLAELLGRARESERQLRAQLLELQAKLVKAVCGAGAAGAGRLRGHHGGRAGEAVGLGARSQAAAGGAARLPGGRLAERTGGRRRFQLRVLPQLASSRTFYHTSSRIFLR</sequence>
<evidence type="ECO:0000313" key="9">
    <source>
        <dbReference type="EMBL" id="CAK0900185.1"/>
    </source>
</evidence>
<accession>A0ABN9XPE9</accession>
<dbReference type="PANTHER" id="PTHR18916">
    <property type="entry name" value="DYNACTIN 1-RELATED MICROTUBULE-BINDING"/>
    <property type="match status" value="1"/>
</dbReference>
<dbReference type="EMBL" id="CAUYUJ010020735">
    <property type="protein sequence ID" value="CAK0900185.1"/>
    <property type="molecule type" value="Genomic_DNA"/>
</dbReference>
<dbReference type="InterPro" id="IPR000938">
    <property type="entry name" value="CAP-Gly_domain"/>
</dbReference>
<evidence type="ECO:0000256" key="1">
    <source>
        <dbReference type="ARBA" id="ARBA00004186"/>
    </source>
</evidence>
<name>A0ABN9XPE9_9DINO</name>
<evidence type="ECO:0000256" key="7">
    <source>
        <dbReference type="SAM" id="Coils"/>
    </source>
</evidence>
<dbReference type="Gene3D" id="2.30.30.190">
    <property type="entry name" value="CAP Gly-rich-like domain"/>
    <property type="match status" value="1"/>
</dbReference>
<dbReference type="SUPFAM" id="SSF74924">
    <property type="entry name" value="Cap-Gly domain"/>
    <property type="match status" value="1"/>
</dbReference>
<evidence type="ECO:0000256" key="3">
    <source>
        <dbReference type="ARBA" id="ARBA00022701"/>
    </source>
</evidence>
<dbReference type="SMART" id="SM01052">
    <property type="entry name" value="CAP_GLY"/>
    <property type="match status" value="1"/>
</dbReference>
<evidence type="ECO:0000256" key="4">
    <source>
        <dbReference type="ARBA" id="ARBA00023017"/>
    </source>
</evidence>
<proteinExistence type="predicted"/>
<keyword evidence="4" id="KW-0243">Dynein</keyword>
<dbReference type="Pfam" id="PF01302">
    <property type="entry name" value="CAP_GLY"/>
    <property type="match status" value="1"/>
</dbReference>
<keyword evidence="3" id="KW-0493">Microtubule</keyword>
<evidence type="ECO:0000256" key="5">
    <source>
        <dbReference type="ARBA" id="ARBA00023054"/>
    </source>
</evidence>
<feature type="coiled-coil region" evidence="7">
    <location>
        <begin position="248"/>
        <end position="289"/>
    </location>
</feature>
<evidence type="ECO:0000313" key="10">
    <source>
        <dbReference type="Proteomes" id="UP001189429"/>
    </source>
</evidence>
<evidence type="ECO:0000256" key="6">
    <source>
        <dbReference type="ARBA" id="ARBA00023212"/>
    </source>
</evidence>
<protein>
    <recommendedName>
        <fullName evidence="8">CAP-Gly domain-containing protein</fullName>
    </recommendedName>
</protein>
<evidence type="ECO:0000259" key="8">
    <source>
        <dbReference type="PROSITE" id="PS50245"/>
    </source>
</evidence>
<reference evidence="9" key="1">
    <citation type="submission" date="2023-10" db="EMBL/GenBank/DDBJ databases">
        <authorList>
            <person name="Chen Y."/>
            <person name="Shah S."/>
            <person name="Dougan E. K."/>
            <person name="Thang M."/>
            <person name="Chan C."/>
        </authorList>
    </citation>
    <scope>NUCLEOTIDE SEQUENCE [LARGE SCALE GENOMIC DNA]</scope>
</reference>
<keyword evidence="10" id="KW-1185">Reference proteome</keyword>
<organism evidence="9 10">
    <name type="scientific">Prorocentrum cordatum</name>
    <dbReference type="NCBI Taxonomy" id="2364126"/>
    <lineage>
        <taxon>Eukaryota</taxon>
        <taxon>Sar</taxon>
        <taxon>Alveolata</taxon>
        <taxon>Dinophyceae</taxon>
        <taxon>Prorocentrales</taxon>
        <taxon>Prorocentraceae</taxon>
        <taxon>Prorocentrum</taxon>
    </lineage>
</organism>
<comment type="subcellular location">
    <subcellularLocation>
        <location evidence="1">Cytoplasm</location>
        <location evidence="1">Cytoskeleton</location>
        <location evidence="1">Spindle</location>
    </subcellularLocation>
</comment>
<keyword evidence="6" id="KW-0206">Cytoskeleton</keyword>
<comment type="caution">
    <text evidence="9">The sequence shown here is derived from an EMBL/GenBank/DDBJ whole genome shotgun (WGS) entry which is preliminary data.</text>
</comment>
<gene>
    <name evidence="9" type="ORF">PCOR1329_LOCUS77543</name>
</gene>
<dbReference type="Proteomes" id="UP001189429">
    <property type="component" value="Unassembled WGS sequence"/>
</dbReference>